<comment type="caution">
    <text evidence="7">The sequence shown here is derived from an EMBL/GenBank/DDBJ whole genome shotgun (WGS) entry which is preliminary data.</text>
</comment>
<dbReference type="NCBIfam" id="TIGR00401">
    <property type="entry name" value="msrA"/>
    <property type="match status" value="1"/>
</dbReference>
<keyword evidence="1 4" id="KW-0560">Oxidoreductase</keyword>
<evidence type="ECO:0000259" key="6">
    <source>
        <dbReference type="Pfam" id="PF01625"/>
    </source>
</evidence>
<feature type="active site" evidence="4">
    <location>
        <position position="34"/>
    </location>
</feature>
<gene>
    <name evidence="4" type="primary">msrA</name>
    <name evidence="7" type="ORF">IMCC14465_01870</name>
</gene>
<dbReference type="OrthoDB" id="4174719at2"/>
<comment type="catalytic activity">
    <reaction evidence="3 4">
        <text>[thioredoxin]-disulfide + L-methionine + H2O = L-methionine (S)-S-oxide + [thioredoxin]-dithiol</text>
        <dbReference type="Rhea" id="RHEA:19993"/>
        <dbReference type="Rhea" id="RHEA-COMP:10698"/>
        <dbReference type="Rhea" id="RHEA-COMP:10700"/>
        <dbReference type="ChEBI" id="CHEBI:15377"/>
        <dbReference type="ChEBI" id="CHEBI:29950"/>
        <dbReference type="ChEBI" id="CHEBI:50058"/>
        <dbReference type="ChEBI" id="CHEBI:57844"/>
        <dbReference type="ChEBI" id="CHEBI:58772"/>
        <dbReference type="EC" id="1.8.4.11"/>
    </reaction>
</comment>
<dbReference type="InterPro" id="IPR002569">
    <property type="entry name" value="Met_Sox_Rdtase_MsrA_dom"/>
</dbReference>
<evidence type="ECO:0000256" key="1">
    <source>
        <dbReference type="ARBA" id="ARBA00023002"/>
    </source>
</evidence>
<feature type="chain" id="PRO_5003822963" description="Peptide methionine sulfoxide reductase MsrA" evidence="5">
    <location>
        <begin position="24"/>
        <end position="202"/>
    </location>
</feature>
<dbReference type="GO" id="GO:0008113">
    <property type="term" value="F:peptide-methionine (S)-S-oxide reductase activity"/>
    <property type="evidence" value="ECO:0007669"/>
    <property type="project" value="UniProtKB-UniRule"/>
</dbReference>
<dbReference type="Proteomes" id="UP000004836">
    <property type="component" value="Unassembled WGS sequence"/>
</dbReference>
<dbReference type="EC" id="1.8.4.11" evidence="4"/>
<dbReference type="HAMAP" id="MF_01401">
    <property type="entry name" value="MsrA"/>
    <property type="match status" value="1"/>
</dbReference>
<evidence type="ECO:0000256" key="5">
    <source>
        <dbReference type="SAM" id="SignalP"/>
    </source>
</evidence>
<protein>
    <recommendedName>
        <fullName evidence="4">Peptide methionine sulfoxide reductase MsrA</fullName>
        <shortName evidence="4">Protein-methionine-S-oxide reductase</shortName>
        <ecNumber evidence="4">1.8.4.11</ecNumber>
    </recommendedName>
    <alternativeName>
        <fullName evidence="4">Peptide-methionine (S)-S-oxide reductase</fullName>
        <shortName evidence="4">Peptide Met(O) reductase</shortName>
    </alternativeName>
</protein>
<comment type="catalytic activity">
    <reaction evidence="2 4">
        <text>L-methionyl-[protein] + [thioredoxin]-disulfide + H2O = L-methionyl-(S)-S-oxide-[protein] + [thioredoxin]-dithiol</text>
        <dbReference type="Rhea" id="RHEA:14217"/>
        <dbReference type="Rhea" id="RHEA-COMP:10698"/>
        <dbReference type="Rhea" id="RHEA-COMP:10700"/>
        <dbReference type="Rhea" id="RHEA-COMP:12313"/>
        <dbReference type="Rhea" id="RHEA-COMP:12315"/>
        <dbReference type="ChEBI" id="CHEBI:15377"/>
        <dbReference type="ChEBI" id="CHEBI:16044"/>
        <dbReference type="ChEBI" id="CHEBI:29950"/>
        <dbReference type="ChEBI" id="CHEBI:44120"/>
        <dbReference type="ChEBI" id="CHEBI:50058"/>
        <dbReference type="EC" id="1.8.4.11"/>
    </reaction>
</comment>
<evidence type="ECO:0000313" key="7">
    <source>
        <dbReference type="EMBL" id="EJW21793.1"/>
    </source>
</evidence>
<dbReference type="SUPFAM" id="SSF55068">
    <property type="entry name" value="Peptide methionine sulfoxide reductase"/>
    <property type="match status" value="1"/>
</dbReference>
<keyword evidence="8" id="KW-1185">Reference proteome</keyword>
<dbReference type="Gene3D" id="3.30.1060.10">
    <property type="entry name" value="Peptide methionine sulphoxide reductase MsrA"/>
    <property type="match status" value="1"/>
</dbReference>
<dbReference type="GO" id="GO:0033744">
    <property type="term" value="F:L-methionine:thioredoxin-disulfide S-oxidoreductase activity"/>
    <property type="evidence" value="ECO:0007669"/>
    <property type="project" value="RHEA"/>
</dbReference>
<dbReference type="Pfam" id="PF01625">
    <property type="entry name" value="PMSR"/>
    <property type="match status" value="1"/>
</dbReference>
<evidence type="ECO:0000256" key="4">
    <source>
        <dbReference type="HAMAP-Rule" id="MF_01401"/>
    </source>
</evidence>
<dbReference type="eggNOG" id="COG0225">
    <property type="taxonomic scope" value="Bacteria"/>
</dbReference>
<feature type="domain" description="Peptide methionine sulphoxide reductase MsrA" evidence="6">
    <location>
        <begin position="28"/>
        <end position="178"/>
    </location>
</feature>
<keyword evidence="5" id="KW-0732">Signal</keyword>
<evidence type="ECO:0000256" key="3">
    <source>
        <dbReference type="ARBA" id="ARBA00048782"/>
    </source>
</evidence>
<comment type="function">
    <text evidence="4">Has an important function as a repair enzyme for proteins that have been inactivated by oxidation. Catalyzes the reversible oxidation-reduction of methionine sulfoxide in proteins to methionine.</text>
</comment>
<accession>J9DI53</accession>
<dbReference type="InterPro" id="IPR036509">
    <property type="entry name" value="Met_Sox_Rdtase_MsrA_sf"/>
</dbReference>
<comment type="similarity">
    <text evidence="4">Belongs to the MsrA Met sulfoxide reductase family.</text>
</comment>
<organism evidence="7 8">
    <name type="scientific">alpha proteobacterium IMCC14465</name>
    <dbReference type="NCBI Taxonomy" id="1220535"/>
    <lineage>
        <taxon>Bacteria</taxon>
        <taxon>Pseudomonadati</taxon>
        <taxon>Pseudomonadota</taxon>
        <taxon>Alphaproteobacteria</taxon>
        <taxon>PS1 clade</taxon>
    </lineage>
</organism>
<dbReference type="AlphaFoldDB" id="J9DI53"/>
<proteinExistence type="inferred from homology"/>
<dbReference type="EMBL" id="ALYF01000002">
    <property type="protein sequence ID" value="EJW21793.1"/>
    <property type="molecule type" value="Genomic_DNA"/>
</dbReference>
<name>J9DI53_9PROT</name>
<reference evidence="7 8" key="1">
    <citation type="journal article" date="2012" name="J. Bacteriol.">
        <title>Genome Sequence of Strain IMCC14465, Isolated from the East Sea, Belonging to the PS1 Clade of Alphaproteobacteria.</title>
        <authorList>
            <person name="Yang S.J."/>
            <person name="Kang I."/>
            <person name="Cho J.C."/>
        </authorList>
    </citation>
    <scope>NUCLEOTIDE SEQUENCE [LARGE SCALE GENOMIC DNA]</scope>
    <source>
        <strain evidence="7 8">IMCC14465</strain>
    </source>
</reference>
<dbReference type="STRING" id="1220535.IMCC14465_01870"/>
<dbReference type="PATRIC" id="fig|1220535.3.peg.185"/>
<evidence type="ECO:0000313" key="8">
    <source>
        <dbReference type="Proteomes" id="UP000004836"/>
    </source>
</evidence>
<dbReference type="PANTHER" id="PTHR43774">
    <property type="entry name" value="PEPTIDE METHIONINE SULFOXIDE REDUCTASE"/>
    <property type="match status" value="1"/>
</dbReference>
<feature type="signal peptide" evidence="5">
    <location>
        <begin position="1"/>
        <end position="23"/>
    </location>
</feature>
<sequence>MKNYLLIVLICMFVFFFPQQTRAAEKIAYFGGGCFWCTENDFAKIHGVKDVVSGYMGGHVAHPAYRDVSQGKTGHYEIVKVVYDDAKVSFQNLVSAFWRMIDPTDAGGSFCDRGQQYSSVIFYNSEHQKKVSEKALMALENSRKFLKPVATQILTSQTFYPAENYHQDYAKNNPIRYKFYRSRCGRDNFISRHWDGDKNVYR</sequence>
<dbReference type="PANTHER" id="PTHR43774:SF1">
    <property type="entry name" value="PEPTIDE METHIONINE SULFOXIDE REDUCTASE MSRA 2"/>
    <property type="match status" value="1"/>
</dbReference>
<evidence type="ECO:0000256" key="2">
    <source>
        <dbReference type="ARBA" id="ARBA00047806"/>
    </source>
</evidence>